<reference evidence="2 3" key="3">
    <citation type="journal article" date="2010" name="BMC Genomics">
        <title>Transcriptome sequencing and comparative analysis of cucumber flowers with different sex types.</title>
        <authorList>
            <person name="Guo S."/>
            <person name="Zheng Y."/>
            <person name="Joung J.G."/>
            <person name="Liu S."/>
            <person name="Zhang Z."/>
            <person name="Crasta O.R."/>
            <person name="Sobral B.W."/>
            <person name="Xu Y."/>
            <person name="Huang S."/>
            <person name="Fei Z."/>
        </authorList>
    </citation>
    <scope>NUCLEOTIDE SEQUENCE [LARGE SCALE GENOMIC DNA]</scope>
    <source>
        <strain evidence="3">cv. 9930</strain>
    </source>
</reference>
<keyword evidence="3" id="KW-1185">Reference proteome</keyword>
<evidence type="ECO:0000256" key="1">
    <source>
        <dbReference type="SAM" id="MobiDB-lite"/>
    </source>
</evidence>
<gene>
    <name evidence="2" type="ORF">Csa_4G343080</name>
</gene>
<dbReference type="EMBL" id="CM002925">
    <property type="protein sequence ID" value="KGN54510.1"/>
    <property type="molecule type" value="Genomic_DNA"/>
</dbReference>
<evidence type="ECO:0000313" key="3">
    <source>
        <dbReference type="Proteomes" id="UP000029981"/>
    </source>
</evidence>
<reference evidence="2 3" key="4">
    <citation type="journal article" date="2011" name="BMC Genomics">
        <title>RNA-Seq improves annotation of protein-coding genes in the cucumber genome.</title>
        <authorList>
            <person name="Li Z."/>
            <person name="Zhang Z."/>
            <person name="Yan P."/>
            <person name="Huang S."/>
            <person name="Fei Z."/>
            <person name="Lin K."/>
        </authorList>
    </citation>
    <scope>NUCLEOTIDE SEQUENCE [LARGE SCALE GENOMIC DNA]</scope>
    <source>
        <strain evidence="3">cv. 9930</strain>
    </source>
</reference>
<feature type="compositionally biased region" description="Low complexity" evidence="1">
    <location>
        <begin position="23"/>
        <end position="42"/>
    </location>
</feature>
<protein>
    <submittedName>
        <fullName evidence="2">Uncharacterized protein</fullName>
    </submittedName>
</protein>
<dbReference type="Gramene" id="KGN54510">
    <property type="protein sequence ID" value="KGN54510"/>
    <property type="gene ID" value="Csa_4G343080"/>
</dbReference>
<feature type="region of interest" description="Disordered" evidence="1">
    <location>
        <begin position="90"/>
        <end position="127"/>
    </location>
</feature>
<organism evidence="2 3">
    <name type="scientific">Cucumis sativus</name>
    <name type="common">Cucumber</name>
    <dbReference type="NCBI Taxonomy" id="3659"/>
    <lineage>
        <taxon>Eukaryota</taxon>
        <taxon>Viridiplantae</taxon>
        <taxon>Streptophyta</taxon>
        <taxon>Embryophyta</taxon>
        <taxon>Tracheophyta</taxon>
        <taxon>Spermatophyta</taxon>
        <taxon>Magnoliopsida</taxon>
        <taxon>eudicotyledons</taxon>
        <taxon>Gunneridae</taxon>
        <taxon>Pentapetalae</taxon>
        <taxon>rosids</taxon>
        <taxon>fabids</taxon>
        <taxon>Cucurbitales</taxon>
        <taxon>Cucurbitaceae</taxon>
        <taxon>Benincaseae</taxon>
        <taxon>Cucumis</taxon>
    </lineage>
</organism>
<evidence type="ECO:0000313" key="2">
    <source>
        <dbReference type="EMBL" id="KGN54510.1"/>
    </source>
</evidence>
<reference evidence="2 3" key="2">
    <citation type="journal article" date="2009" name="PLoS ONE">
        <title>An integrated genetic and cytogenetic map of the cucumber genome.</title>
        <authorList>
            <person name="Ren Y."/>
            <person name="Zhang Z."/>
            <person name="Liu J."/>
            <person name="Staub J.E."/>
            <person name="Han Y."/>
            <person name="Cheng Z."/>
            <person name="Li X."/>
            <person name="Lu J."/>
            <person name="Miao H."/>
            <person name="Kang H."/>
            <person name="Xie B."/>
            <person name="Gu X."/>
            <person name="Wang X."/>
            <person name="Du Y."/>
            <person name="Jin W."/>
            <person name="Huang S."/>
        </authorList>
    </citation>
    <scope>NUCLEOTIDE SEQUENCE [LARGE SCALE GENOMIC DNA]</scope>
    <source>
        <strain evidence="3">cv. 9930</strain>
    </source>
</reference>
<dbReference type="AlphaFoldDB" id="A0A0A0KY30"/>
<accession>A0A0A0KY30</accession>
<feature type="region of interest" description="Disordered" evidence="1">
    <location>
        <begin position="23"/>
        <end position="63"/>
    </location>
</feature>
<sequence>MNIEEISLKPFYENFQNPWAKKLPSHSLKSSSENSPITSSSSHFNGINVKKPLKPPKPPSLPLKRMFRNVPKYPRSLPLHLRNPSLRILGRRSSSSPECKPPHPNATPVYLIRSKPKDPNRLSWNPL</sequence>
<proteinExistence type="predicted"/>
<reference evidence="2 3" key="1">
    <citation type="journal article" date="2009" name="Nat. Genet.">
        <title>The genome of the cucumber, Cucumis sativus L.</title>
        <authorList>
            <person name="Huang S."/>
            <person name="Li R."/>
            <person name="Zhang Z."/>
            <person name="Li L."/>
            <person name="Gu X."/>
            <person name="Fan W."/>
            <person name="Lucas W.J."/>
            <person name="Wang X."/>
            <person name="Xie B."/>
            <person name="Ni P."/>
            <person name="Ren Y."/>
            <person name="Zhu H."/>
            <person name="Li J."/>
            <person name="Lin K."/>
            <person name="Jin W."/>
            <person name="Fei Z."/>
            <person name="Li G."/>
            <person name="Staub J."/>
            <person name="Kilian A."/>
            <person name="van der Vossen E.A."/>
            <person name="Wu Y."/>
            <person name="Guo J."/>
            <person name="He J."/>
            <person name="Jia Z."/>
            <person name="Ren Y."/>
            <person name="Tian G."/>
            <person name="Lu Y."/>
            <person name="Ruan J."/>
            <person name="Qian W."/>
            <person name="Wang M."/>
            <person name="Huang Q."/>
            <person name="Li B."/>
            <person name="Xuan Z."/>
            <person name="Cao J."/>
            <person name="Asan"/>
            <person name="Wu Z."/>
            <person name="Zhang J."/>
            <person name="Cai Q."/>
            <person name="Bai Y."/>
            <person name="Zhao B."/>
            <person name="Han Y."/>
            <person name="Li Y."/>
            <person name="Li X."/>
            <person name="Wang S."/>
            <person name="Shi Q."/>
            <person name="Liu S."/>
            <person name="Cho W.K."/>
            <person name="Kim J.Y."/>
            <person name="Xu Y."/>
            <person name="Heller-Uszynska K."/>
            <person name="Miao H."/>
            <person name="Cheng Z."/>
            <person name="Zhang S."/>
            <person name="Wu J."/>
            <person name="Yang Y."/>
            <person name="Kang H."/>
            <person name="Li M."/>
            <person name="Liang H."/>
            <person name="Ren X."/>
            <person name="Shi Z."/>
            <person name="Wen M."/>
            <person name="Jian M."/>
            <person name="Yang H."/>
            <person name="Zhang G."/>
            <person name="Yang Z."/>
            <person name="Chen R."/>
            <person name="Liu S."/>
            <person name="Li J."/>
            <person name="Ma L."/>
            <person name="Liu H."/>
            <person name="Zhou Y."/>
            <person name="Zhao J."/>
            <person name="Fang X."/>
            <person name="Li G."/>
            <person name="Fang L."/>
            <person name="Li Y."/>
            <person name="Liu D."/>
            <person name="Zheng H."/>
            <person name="Zhang Y."/>
            <person name="Qin N."/>
            <person name="Li Z."/>
            <person name="Yang G."/>
            <person name="Yang S."/>
            <person name="Bolund L."/>
            <person name="Kristiansen K."/>
            <person name="Zheng H."/>
            <person name="Li S."/>
            <person name="Zhang X."/>
            <person name="Yang H."/>
            <person name="Wang J."/>
            <person name="Sun R."/>
            <person name="Zhang B."/>
            <person name="Jiang S."/>
            <person name="Wang J."/>
            <person name="Du Y."/>
            <person name="Li S."/>
        </authorList>
    </citation>
    <scope>NUCLEOTIDE SEQUENCE [LARGE SCALE GENOMIC DNA]</scope>
    <source>
        <strain evidence="3">cv. 9930</strain>
    </source>
</reference>
<dbReference type="Proteomes" id="UP000029981">
    <property type="component" value="Chromosome 4"/>
</dbReference>
<name>A0A0A0KY30_CUCSA</name>